<name>X6MFU2_RETFI</name>
<reference evidence="2 3" key="1">
    <citation type="journal article" date="2013" name="Curr. Biol.">
        <title>The Genome of the Foraminiferan Reticulomyxa filosa.</title>
        <authorList>
            <person name="Glockner G."/>
            <person name="Hulsmann N."/>
            <person name="Schleicher M."/>
            <person name="Noegel A.A."/>
            <person name="Eichinger L."/>
            <person name="Gallinger C."/>
            <person name="Pawlowski J."/>
            <person name="Sierra R."/>
            <person name="Euteneuer U."/>
            <person name="Pillet L."/>
            <person name="Moustafa A."/>
            <person name="Platzer M."/>
            <person name="Groth M."/>
            <person name="Szafranski K."/>
            <person name="Schliwa M."/>
        </authorList>
    </citation>
    <scope>NUCLEOTIDE SEQUENCE [LARGE SCALE GENOMIC DNA]</scope>
</reference>
<dbReference type="EMBL" id="ASPP01021536">
    <property type="protein sequence ID" value="ETO12297.1"/>
    <property type="molecule type" value="Genomic_DNA"/>
</dbReference>
<keyword evidence="3" id="KW-1185">Reference proteome</keyword>
<evidence type="ECO:0000313" key="2">
    <source>
        <dbReference type="EMBL" id="ETO12297.1"/>
    </source>
</evidence>
<gene>
    <name evidence="2" type="ORF">RFI_25078</name>
</gene>
<evidence type="ECO:0000313" key="3">
    <source>
        <dbReference type="Proteomes" id="UP000023152"/>
    </source>
</evidence>
<protein>
    <submittedName>
        <fullName evidence="2">Uncharacterized protein</fullName>
    </submittedName>
</protein>
<dbReference type="SUPFAM" id="SSF160369">
    <property type="entry name" value="Ribosomal protein L10-like"/>
    <property type="match status" value="1"/>
</dbReference>
<accession>X6MFU2</accession>
<proteinExistence type="inferred from homology"/>
<organism evidence="2 3">
    <name type="scientific">Reticulomyxa filosa</name>
    <dbReference type="NCBI Taxonomy" id="46433"/>
    <lineage>
        <taxon>Eukaryota</taxon>
        <taxon>Sar</taxon>
        <taxon>Rhizaria</taxon>
        <taxon>Retaria</taxon>
        <taxon>Foraminifera</taxon>
        <taxon>Monothalamids</taxon>
        <taxon>Reticulomyxidae</taxon>
        <taxon>Reticulomyxa</taxon>
    </lineage>
</organism>
<comment type="similarity">
    <text evidence="1">Belongs to the universal ribosomal protein uL10 family.</text>
</comment>
<dbReference type="InterPro" id="IPR043141">
    <property type="entry name" value="Ribosomal_uL10-like_sf"/>
</dbReference>
<comment type="caution">
    <text evidence="2">The sequence shown here is derived from an EMBL/GenBank/DDBJ whole genome shotgun (WGS) entry which is preliminary data.</text>
</comment>
<evidence type="ECO:0000256" key="1">
    <source>
        <dbReference type="ARBA" id="ARBA00008889"/>
    </source>
</evidence>
<dbReference type="AlphaFoldDB" id="X6MFU2"/>
<sequence length="298" mass="34609">MKFYACFISLKPYSQKKQTNKQFCPTLCLAACFCAGKEREKPKKKLSAMVIKVAYGPTPNIRLIPKRHPRRYQITKPGRGVPHMVKNKWTRLFRVFNREKYTNWFGNSRFIMLVNLEKTDKYFIHPYLTKLRPLGCNMIATKQDDAFIVLKRWIKMFWKFFSKKKTKKQHMGLEALGNALKTSYVYPTMLVYAYGNEYSPLGNLETLPLLKQIIQIFSDTKRKPHEYIVAGAIDKQVLSANELVKLLDMNDPVDYWQGLGSQLNSCLTSVPAILNAPSIQLVNLLQYYQNHGFTDKTT</sequence>
<dbReference type="Proteomes" id="UP000023152">
    <property type="component" value="Unassembled WGS sequence"/>
</dbReference>